<dbReference type="STRING" id="39482.ERS852491_01381"/>
<evidence type="ECO:0000313" key="1">
    <source>
        <dbReference type="EMBL" id="CUO13287.1"/>
    </source>
</evidence>
<dbReference type="RefSeq" id="WP_055152180.1">
    <property type="nucleotide sequence ID" value="NZ_CYZU01000009.1"/>
</dbReference>
<name>A0A174CK11_9FIRM</name>
<protein>
    <submittedName>
        <fullName evidence="1">Uncharacterized protein</fullName>
    </submittedName>
</protein>
<organism evidence="1 2">
    <name type="scientific">Faecalicatena contorta</name>
    <dbReference type="NCBI Taxonomy" id="39482"/>
    <lineage>
        <taxon>Bacteria</taxon>
        <taxon>Bacillati</taxon>
        <taxon>Bacillota</taxon>
        <taxon>Clostridia</taxon>
        <taxon>Lachnospirales</taxon>
        <taxon>Lachnospiraceae</taxon>
        <taxon>Faecalicatena</taxon>
    </lineage>
</organism>
<evidence type="ECO:0000313" key="2">
    <source>
        <dbReference type="Proteomes" id="UP000095544"/>
    </source>
</evidence>
<dbReference type="AlphaFoldDB" id="A0A174CK11"/>
<dbReference type="OrthoDB" id="2065250at2"/>
<accession>A0A174CK11</accession>
<sequence length="221" mass="26418">MLNRYREVDVCKEDINQFISFVKMEDVSDTDLACIAKGILFIKKAYAFPEKKQEHYYNCLVTDMISLMDSFKKSSLRVYYTFFRSVIENFVRVVLRYENINATGVRNMFTELRNRYTYSKEFIDYVEGEYGKCCEVIHSNYNADLKMYQYYEEIVKSDELSMENKVMLIKQLVTFYKSCKKFIVNNECMQISSAFHNQKEVLYYLLGKKLYEVYAKNNKSL</sequence>
<proteinExistence type="predicted"/>
<dbReference type="EMBL" id="CYZU01000009">
    <property type="protein sequence ID" value="CUO13287.1"/>
    <property type="molecule type" value="Genomic_DNA"/>
</dbReference>
<dbReference type="Proteomes" id="UP000095544">
    <property type="component" value="Unassembled WGS sequence"/>
</dbReference>
<reference evidence="1 2" key="1">
    <citation type="submission" date="2015-09" db="EMBL/GenBank/DDBJ databases">
        <authorList>
            <consortium name="Pathogen Informatics"/>
        </authorList>
    </citation>
    <scope>NUCLEOTIDE SEQUENCE [LARGE SCALE GENOMIC DNA]</scope>
    <source>
        <strain evidence="1 2">2789STDY5834876</strain>
    </source>
</reference>
<gene>
    <name evidence="1" type="ORF">ERS852491_01381</name>
</gene>